<keyword evidence="3" id="KW-1185">Reference proteome</keyword>
<protein>
    <submittedName>
        <fullName evidence="2">Uncharacterized protein</fullName>
    </submittedName>
</protein>
<gene>
    <name evidence="2" type="ORF">KPL37_00790</name>
</gene>
<feature type="signal peptide" evidence="1">
    <location>
        <begin position="1"/>
        <end position="20"/>
    </location>
</feature>
<dbReference type="RefSeq" id="WP_216145281.1">
    <property type="nucleotide sequence ID" value="NZ_JAHLDV010000001.1"/>
</dbReference>
<organism evidence="2 3">
    <name type="scientific">Clostridium frigoris</name>
    <dbReference type="NCBI Taxonomy" id="205327"/>
    <lineage>
        <taxon>Bacteria</taxon>
        <taxon>Bacillati</taxon>
        <taxon>Bacillota</taxon>
        <taxon>Clostridia</taxon>
        <taxon>Eubacteriales</taxon>
        <taxon>Clostridiaceae</taxon>
        <taxon>Clostridium</taxon>
    </lineage>
</organism>
<accession>A0ABS6BPG5</accession>
<dbReference type="Proteomes" id="UP000776252">
    <property type="component" value="Unassembled WGS sequence"/>
</dbReference>
<proteinExistence type="predicted"/>
<feature type="chain" id="PRO_5045128672" evidence="1">
    <location>
        <begin position="21"/>
        <end position="133"/>
    </location>
</feature>
<evidence type="ECO:0000313" key="3">
    <source>
        <dbReference type="Proteomes" id="UP000776252"/>
    </source>
</evidence>
<sequence>MRRRKILYAALIIAAPLFIANLSNITLTKAYGATTAMPGGTVVIGAKAFSLDYANDTKNESEIMTAIVTGGNVYVKSYDNSWVNNATYTSINANILPSVTYKNSTGIISSYAAGDTSSDTPTVTDPLEIINIE</sequence>
<evidence type="ECO:0000256" key="1">
    <source>
        <dbReference type="SAM" id="SignalP"/>
    </source>
</evidence>
<dbReference type="EMBL" id="JAHLDV010000001">
    <property type="protein sequence ID" value="MBU3158309.1"/>
    <property type="molecule type" value="Genomic_DNA"/>
</dbReference>
<name>A0ABS6BPG5_9CLOT</name>
<keyword evidence="1" id="KW-0732">Signal</keyword>
<evidence type="ECO:0000313" key="2">
    <source>
        <dbReference type="EMBL" id="MBU3158309.1"/>
    </source>
</evidence>
<reference evidence="2 3" key="1">
    <citation type="submission" date="2021-06" db="EMBL/GenBank/DDBJ databases">
        <title>Clostridia strains as spoilage organisms.</title>
        <authorList>
            <person name="Wambui J."/>
            <person name="Stephan R."/>
            <person name="Stevens M.J.A."/>
        </authorList>
    </citation>
    <scope>NUCLEOTIDE SEQUENCE [LARGE SCALE GENOMIC DNA]</scope>
    <source>
        <strain evidence="2 3">DSM 14204</strain>
    </source>
</reference>
<comment type="caution">
    <text evidence="2">The sequence shown here is derived from an EMBL/GenBank/DDBJ whole genome shotgun (WGS) entry which is preliminary data.</text>
</comment>